<keyword evidence="10" id="KW-0902">Two-component regulatory system</keyword>
<dbReference type="CDD" id="cd06225">
    <property type="entry name" value="HAMP"/>
    <property type="match status" value="1"/>
</dbReference>
<dbReference type="InterPro" id="IPR050351">
    <property type="entry name" value="BphY/WalK/GraS-like"/>
</dbReference>
<dbReference type="Gene3D" id="3.30.565.10">
    <property type="entry name" value="Histidine kinase-like ATPase, C-terminal domain"/>
    <property type="match status" value="1"/>
</dbReference>
<keyword evidence="6" id="KW-0808">Transferase</keyword>
<dbReference type="SUPFAM" id="SSF47384">
    <property type="entry name" value="Homodimeric domain of signal transducing histidine kinase"/>
    <property type="match status" value="1"/>
</dbReference>
<dbReference type="InterPro" id="IPR003660">
    <property type="entry name" value="HAMP_dom"/>
</dbReference>
<dbReference type="InterPro" id="IPR003594">
    <property type="entry name" value="HATPase_dom"/>
</dbReference>
<evidence type="ECO:0000256" key="3">
    <source>
        <dbReference type="ARBA" id="ARBA00012438"/>
    </source>
</evidence>
<dbReference type="Pfam" id="PF00672">
    <property type="entry name" value="HAMP"/>
    <property type="match status" value="1"/>
</dbReference>
<dbReference type="Gene3D" id="1.10.287.130">
    <property type="match status" value="1"/>
</dbReference>
<comment type="caution">
    <text evidence="15">The sequence shown here is derived from an EMBL/GenBank/DDBJ whole genome shotgun (WGS) entry which is preliminary data.</text>
</comment>
<evidence type="ECO:0000313" key="15">
    <source>
        <dbReference type="EMBL" id="MYL19632.1"/>
    </source>
</evidence>
<dbReference type="SMART" id="SM00387">
    <property type="entry name" value="HATPase_c"/>
    <property type="match status" value="1"/>
</dbReference>
<dbReference type="SMART" id="SM00304">
    <property type="entry name" value="HAMP"/>
    <property type="match status" value="1"/>
</dbReference>
<keyword evidence="12" id="KW-1133">Transmembrane helix</keyword>
<dbReference type="InterPro" id="IPR036890">
    <property type="entry name" value="HATPase_C_sf"/>
</dbReference>
<dbReference type="GO" id="GO:0005886">
    <property type="term" value="C:plasma membrane"/>
    <property type="evidence" value="ECO:0007669"/>
    <property type="project" value="UniProtKB-SubCell"/>
</dbReference>
<evidence type="ECO:0000256" key="11">
    <source>
        <dbReference type="ARBA" id="ARBA00023136"/>
    </source>
</evidence>
<dbReference type="CDD" id="cd00075">
    <property type="entry name" value="HATPase"/>
    <property type="match status" value="1"/>
</dbReference>
<feature type="transmembrane region" description="Helical" evidence="12">
    <location>
        <begin position="20"/>
        <end position="43"/>
    </location>
</feature>
<dbReference type="AlphaFoldDB" id="A0A845DTE6"/>
<dbReference type="OrthoDB" id="335833at2"/>
<keyword evidence="12" id="KW-0812">Transmembrane</keyword>
<keyword evidence="5" id="KW-0597">Phosphoprotein</keyword>
<keyword evidence="11 12" id="KW-0472">Membrane</keyword>
<protein>
    <recommendedName>
        <fullName evidence="3">histidine kinase</fullName>
        <ecNumber evidence="3">2.7.13.3</ecNumber>
    </recommendedName>
</protein>
<evidence type="ECO:0000259" key="14">
    <source>
        <dbReference type="PROSITE" id="PS50885"/>
    </source>
</evidence>
<keyword evidence="4" id="KW-1003">Cell membrane</keyword>
<dbReference type="FunFam" id="3.30.565.10:FF:000006">
    <property type="entry name" value="Sensor histidine kinase WalK"/>
    <property type="match status" value="1"/>
</dbReference>
<keyword evidence="9" id="KW-0067">ATP-binding</keyword>
<dbReference type="GO" id="GO:0005524">
    <property type="term" value="F:ATP binding"/>
    <property type="evidence" value="ECO:0007669"/>
    <property type="project" value="UniProtKB-KW"/>
</dbReference>
<dbReference type="PANTHER" id="PTHR45453:SF1">
    <property type="entry name" value="PHOSPHATE REGULON SENSOR PROTEIN PHOR"/>
    <property type="match status" value="1"/>
</dbReference>
<dbReference type="SUPFAM" id="SSF55874">
    <property type="entry name" value="ATPase domain of HSP90 chaperone/DNA topoisomerase II/histidine kinase"/>
    <property type="match status" value="1"/>
</dbReference>
<evidence type="ECO:0000256" key="12">
    <source>
        <dbReference type="SAM" id="Phobius"/>
    </source>
</evidence>
<dbReference type="PROSITE" id="PS50109">
    <property type="entry name" value="HIS_KIN"/>
    <property type="match status" value="1"/>
</dbReference>
<sequence length="480" mass="54228">MVKKNARPGSLRYQLLSKMLLILFLILLLIGSIQFVVLKDFLYQTEIEKLRGKLMTFPVEAFEDGSEPAENGPPNFLVLDNLSISIIETDGSYHSLLKDESLASPQLSTQELEDVRSDLRENRQIEPLITEDMNGQEQILVFRPADRTPALSEEPRVIQMGLSTAPLSRILWRQWLIFMGLSAVAVAAGVLIYFSVINRTLRPLSTIVQSVKNIDASNMKGRIPEEQGQVEVDSLSASFNDMLERLERSFDQEREAKEKMRQFVADASHELRTPITSIHGYLEILLRGAAKKPDQLATSLESMYGETNRIIKLVEELLLLAKLDRQPELPLERVDLSRLIMSMQTQLSVLAGNRNVRLSIEKDLYGYINPDKIKQVILNLFQNAVQHTHPDEGEILVSLCRESSRLHLSVTDNGTGIEESKLPHIFERFYKADISRSHRYGGAGLGLSITKSIILAHHGEVSVNSTRYEGATFHVYLPIR</sequence>
<evidence type="ECO:0000313" key="16">
    <source>
        <dbReference type="Proteomes" id="UP000460949"/>
    </source>
</evidence>
<dbReference type="Pfam" id="PF00512">
    <property type="entry name" value="HisKA"/>
    <property type="match status" value="1"/>
</dbReference>
<evidence type="ECO:0000259" key="13">
    <source>
        <dbReference type="PROSITE" id="PS50109"/>
    </source>
</evidence>
<dbReference type="PRINTS" id="PR00344">
    <property type="entry name" value="BCTRLSENSOR"/>
</dbReference>
<evidence type="ECO:0000256" key="7">
    <source>
        <dbReference type="ARBA" id="ARBA00022741"/>
    </source>
</evidence>
<comment type="subcellular location">
    <subcellularLocation>
        <location evidence="2">Cell membrane</location>
        <topology evidence="2">Multi-pass membrane protein</topology>
    </subcellularLocation>
</comment>
<keyword evidence="7" id="KW-0547">Nucleotide-binding</keyword>
<evidence type="ECO:0000256" key="5">
    <source>
        <dbReference type="ARBA" id="ARBA00022553"/>
    </source>
</evidence>
<dbReference type="GO" id="GO:0004721">
    <property type="term" value="F:phosphoprotein phosphatase activity"/>
    <property type="evidence" value="ECO:0007669"/>
    <property type="project" value="TreeGrafter"/>
</dbReference>
<comment type="catalytic activity">
    <reaction evidence="1">
        <text>ATP + protein L-histidine = ADP + protein N-phospho-L-histidine.</text>
        <dbReference type="EC" id="2.7.13.3"/>
    </reaction>
</comment>
<dbReference type="SUPFAM" id="SSF158472">
    <property type="entry name" value="HAMP domain-like"/>
    <property type="match status" value="1"/>
</dbReference>
<dbReference type="InterPro" id="IPR005467">
    <property type="entry name" value="His_kinase_dom"/>
</dbReference>
<dbReference type="InterPro" id="IPR036097">
    <property type="entry name" value="HisK_dim/P_sf"/>
</dbReference>
<dbReference type="EMBL" id="WMET01000001">
    <property type="protein sequence ID" value="MYL19632.1"/>
    <property type="molecule type" value="Genomic_DNA"/>
</dbReference>
<dbReference type="Gene3D" id="6.10.340.10">
    <property type="match status" value="1"/>
</dbReference>
<dbReference type="GO" id="GO:0016036">
    <property type="term" value="P:cellular response to phosphate starvation"/>
    <property type="evidence" value="ECO:0007669"/>
    <property type="project" value="TreeGrafter"/>
</dbReference>
<dbReference type="PANTHER" id="PTHR45453">
    <property type="entry name" value="PHOSPHATE REGULON SENSOR PROTEIN PHOR"/>
    <property type="match status" value="1"/>
</dbReference>
<name>A0A845DTE6_9BACI</name>
<keyword evidence="8" id="KW-0418">Kinase</keyword>
<dbReference type="CDD" id="cd00082">
    <property type="entry name" value="HisKA"/>
    <property type="match status" value="1"/>
</dbReference>
<evidence type="ECO:0000256" key="9">
    <source>
        <dbReference type="ARBA" id="ARBA00022840"/>
    </source>
</evidence>
<accession>A0A845DTE6</accession>
<dbReference type="SMART" id="SM00388">
    <property type="entry name" value="HisKA"/>
    <property type="match status" value="1"/>
</dbReference>
<dbReference type="Proteomes" id="UP000460949">
    <property type="component" value="Unassembled WGS sequence"/>
</dbReference>
<organism evidence="15 16">
    <name type="scientific">Halobacillus litoralis</name>
    <dbReference type="NCBI Taxonomy" id="45668"/>
    <lineage>
        <taxon>Bacteria</taxon>
        <taxon>Bacillati</taxon>
        <taxon>Bacillota</taxon>
        <taxon>Bacilli</taxon>
        <taxon>Bacillales</taxon>
        <taxon>Bacillaceae</taxon>
        <taxon>Halobacillus</taxon>
    </lineage>
</organism>
<proteinExistence type="predicted"/>
<feature type="domain" description="Histidine kinase" evidence="13">
    <location>
        <begin position="266"/>
        <end position="480"/>
    </location>
</feature>
<dbReference type="RefSeq" id="WP_160836002.1">
    <property type="nucleotide sequence ID" value="NZ_WMET01000001.1"/>
</dbReference>
<evidence type="ECO:0000256" key="2">
    <source>
        <dbReference type="ARBA" id="ARBA00004651"/>
    </source>
</evidence>
<dbReference type="InterPro" id="IPR003661">
    <property type="entry name" value="HisK_dim/P_dom"/>
</dbReference>
<gene>
    <name evidence="15" type="ORF">GLW04_06995</name>
</gene>
<evidence type="ECO:0000256" key="6">
    <source>
        <dbReference type="ARBA" id="ARBA00022679"/>
    </source>
</evidence>
<dbReference type="EC" id="2.7.13.3" evidence="3"/>
<dbReference type="GO" id="GO:0000155">
    <property type="term" value="F:phosphorelay sensor kinase activity"/>
    <property type="evidence" value="ECO:0007669"/>
    <property type="project" value="InterPro"/>
</dbReference>
<evidence type="ECO:0000256" key="8">
    <source>
        <dbReference type="ARBA" id="ARBA00022777"/>
    </source>
</evidence>
<evidence type="ECO:0000256" key="10">
    <source>
        <dbReference type="ARBA" id="ARBA00023012"/>
    </source>
</evidence>
<feature type="domain" description="HAMP" evidence="14">
    <location>
        <begin position="198"/>
        <end position="251"/>
    </location>
</feature>
<evidence type="ECO:0000256" key="1">
    <source>
        <dbReference type="ARBA" id="ARBA00000085"/>
    </source>
</evidence>
<dbReference type="InterPro" id="IPR004358">
    <property type="entry name" value="Sig_transdc_His_kin-like_C"/>
</dbReference>
<reference evidence="15 16" key="1">
    <citation type="submission" date="2019-11" db="EMBL/GenBank/DDBJ databases">
        <title>Genome sequences of 17 halophilic strains isolated from different environments.</title>
        <authorList>
            <person name="Furrow R.E."/>
        </authorList>
    </citation>
    <scope>NUCLEOTIDE SEQUENCE [LARGE SCALE GENOMIC DNA]</scope>
    <source>
        <strain evidence="15 16">22511_23_Filter</strain>
    </source>
</reference>
<dbReference type="FunFam" id="1.10.287.130:FF:000001">
    <property type="entry name" value="Two-component sensor histidine kinase"/>
    <property type="match status" value="1"/>
</dbReference>
<dbReference type="Pfam" id="PF02518">
    <property type="entry name" value="HATPase_c"/>
    <property type="match status" value="1"/>
</dbReference>
<evidence type="ECO:0000256" key="4">
    <source>
        <dbReference type="ARBA" id="ARBA00022475"/>
    </source>
</evidence>
<dbReference type="PROSITE" id="PS50885">
    <property type="entry name" value="HAMP"/>
    <property type="match status" value="1"/>
</dbReference>
<feature type="transmembrane region" description="Helical" evidence="12">
    <location>
        <begin position="175"/>
        <end position="196"/>
    </location>
</feature>